<dbReference type="InterPro" id="IPR001179">
    <property type="entry name" value="PPIase_FKBP_dom"/>
</dbReference>
<sequence length="453" mass="50528">MTAEEQSGEGQHTIPIEGEDITSKKDGGVLKLVKREGTGAELPMTGDKVFVHYVGTLLDGTHFDSSRDRGDTFSFELGKGQVIKAWDIGVATMRVGELCQLICKPEYAYGSAGSPPKIPPDATLVFEVELFEFRGEDITDDEDGGIIRRIITKGEGYSKPNEGAVVEVFVQGTCGGRVFDERELKFEIGDGESFGLPSGVEKAIMAMEQGEEALFTMKPKYGFGNAGNEKYNIPSGATLQYKITLTAFEKAKESWEMNTAEKLEQSGIVKEKGTQCFKEGKYKQASVQYKKIVSWLEHESGLSDEDEKKAVALRLAAYLNLAMCYLKMHEPSKALENCDKALEMDSTSEKALFRRGEALFEINEFERARDDFQRVVHVYPSNKAAKTQVVLCQKRIKEQHEKDKRIYANMFQKFAERDSKKGAEKVKPEGKENCEEAMEIENGEKETPSEAKA</sequence>
<evidence type="ECO:0000256" key="8">
    <source>
        <dbReference type="PROSITE-ProRule" id="PRU00277"/>
    </source>
</evidence>
<feature type="region of interest" description="Disordered" evidence="10">
    <location>
        <begin position="418"/>
        <end position="453"/>
    </location>
</feature>
<dbReference type="GO" id="GO:0016853">
    <property type="term" value="F:isomerase activity"/>
    <property type="evidence" value="ECO:0007669"/>
    <property type="project" value="UniProtKB-KW"/>
</dbReference>
<keyword evidence="13" id="KW-1185">Reference proteome</keyword>
<accession>A0ABU7EKN5</accession>
<dbReference type="SUPFAM" id="SSF48452">
    <property type="entry name" value="TPR-like"/>
    <property type="match status" value="1"/>
</dbReference>
<evidence type="ECO:0000256" key="1">
    <source>
        <dbReference type="ARBA" id="ARBA00000971"/>
    </source>
</evidence>
<organism evidence="12 13">
    <name type="scientific">Characodon lateralis</name>
    <dbReference type="NCBI Taxonomy" id="208331"/>
    <lineage>
        <taxon>Eukaryota</taxon>
        <taxon>Metazoa</taxon>
        <taxon>Chordata</taxon>
        <taxon>Craniata</taxon>
        <taxon>Vertebrata</taxon>
        <taxon>Euteleostomi</taxon>
        <taxon>Actinopterygii</taxon>
        <taxon>Neopterygii</taxon>
        <taxon>Teleostei</taxon>
        <taxon>Neoteleostei</taxon>
        <taxon>Acanthomorphata</taxon>
        <taxon>Ovalentaria</taxon>
        <taxon>Atherinomorphae</taxon>
        <taxon>Cyprinodontiformes</taxon>
        <taxon>Goodeidae</taxon>
        <taxon>Characodon</taxon>
    </lineage>
</organism>
<evidence type="ECO:0000256" key="9">
    <source>
        <dbReference type="PROSITE-ProRule" id="PRU00339"/>
    </source>
</evidence>
<feature type="compositionally biased region" description="Basic and acidic residues" evidence="10">
    <location>
        <begin position="418"/>
        <end position="434"/>
    </location>
</feature>
<protein>
    <recommendedName>
        <fullName evidence="2 8">peptidylprolyl isomerase</fullName>
        <ecNumber evidence="2 8">5.2.1.8</ecNumber>
    </recommendedName>
</protein>
<dbReference type="Pfam" id="PF00515">
    <property type="entry name" value="TPR_1"/>
    <property type="match status" value="1"/>
</dbReference>
<dbReference type="PANTHER" id="PTHR46512">
    <property type="entry name" value="PEPTIDYLPROLYL ISOMERASE"/>
    <property type="match status" value="1"/>
</dbReference>
<feature type="repeat" description="TPR" evidence="9">
    <location>
        <begin position="349"/>
        <end position="382"/>
    </location>
</feature>
<proteinExistence type="predicted"/>
<dbReference type="PANTHER" id="PTHR46512:SF9">
    <property type="entry name" value="PEPTIDYLPROLYL ISOMERASE"/>
    <property type="match status" value="1"/>
</dbReference>
<keyword evidence="7 8" id="KW-0413">Isomerase</keyword>
<keyword evidence="6" id="KW-0143">Chaperone</keyword>
<dbReference type="SUPFAM" id="SSF54534">
    <property type="entry name" value="FKBP-like"/>
    <property type="match status" value="2"/>
</dbReference>
<dbReference type="InterPro" id="IPR019734">
    <property type="entry name" value="TPR_rpt"/>
</dbReference>
<dbReference type="Gene3D" id="3.10.50.40">
    <property type="match status" value="2"/>
</dbReference>
<dbReference type="PROSITE" id="PS50005">
    <property type="entry name" value="TPR"/>
    <property type="match status" value="2"/>
</dbReference>
<evidence type="ECO:0000256" key="6">
    <source>
        <dbReference type="ARBA" id="ARBA00023186"/>
    </source>
</evidence>
<feature type="region of interest" description="Disordered" evidence="10">
    <location>
        <begin position="1"/>
        <end position="22"/>
    </location>
</feature>
<dbReference type="Gene3D" id="1.25.40.10">
    <property type="entry name" value="Tetratricopeptide repeat domain"/>
    <property type="match status" value="1"/>
</dbReference>
<dbReference type="EC" id="5.2.1.8" evidence="2 8"/>
<dbReference type="EMBL" id="JAHUTJ010057706">
    <property type="protein sequence ID" value="MED6286464.1"/>
    <property type="molecule type" value="Genomic_DNA"/>
</dbReference>
<dbReference type="Proteomes" id="UP001352852">
    <property type="component" value="Unassembled WGS sequence"/>
</dbReference>
<gene>
    <name evidence="12" type="primary">FKBP4</name>
    <name evidence="12" type="ORF">CHARACLAT_006349</name>
</gene>
<name>A0ABU7EKN5_9TELE</name>
<keyword evidence="4 9" id="KW-0802">TPR repeat</keyword>
<dbReference type="InterPro" id="IPR011990">
    <property type="entry name" value="TPR-like_helical_dom_sf"/>
</dbReference>
<keyword evidence="3" id="KW-0677">Repeat</keyword>
<evidence type="ECO:0000256" key="10">
    <source>
        <dbReference type="SAM" id="MobiDB-lite"/>
    </source>
</evidence>
<keyword evidence="5 8" id="KW-0697">Rotamase</keyword>
<dbReference type="SMART" id="SM00028">
    <property type="entry name" value="TPR"/>
    <property type="match status" value="2"/>
</dbReference>
<evidence type="ECO:0000256" key="7">
    <source>
        <dbReference type="ARBA" id="ARBA00023235"/>
    </source>
</evidence>
<dbReference type="Pfam" id="PF13174">
    <property type="entry name" value="TPR_6"/>
    <property type="match status" value="1"/>
</dbReference>
<evidence type="ECO:0000313" key="12">
    <source>
        <dbReference type="EMBL" id="MED6286464.1"/>
    </source>
</evidence>
<comment type="catalytic activity">
    <reaction evidence="1 8">
        <text>[protein]-peptidylproline (omega=180) = [protein]-peptidylproline (omega=0)</text>
        <dbReference type="Rhea" id="RHEA:16237"/>
        <dbReference type="Rhea" id="RHEA-COMP:10747"/>
        <dbReference type="Rhea" id="RHEA-COMP:10748"/>
        <dbReference type="ChEBI" id="CHEBI:83833"/>
        <dbReference type="ChEBI" id="CHEBI:83834"/>
        <dbReference type="EC" id="5.2.1.8"/>
    </reaction>
</comment>
<feature type="domain" description="PPIase FKBP-type" evidence="11">
    <location>
        <begin position="46"/>
        <end position="134"/>
    </location>
</feature>
<comment type="caution">
    <text evidence="12">The sequence shown here is derived from an EMBL/GenBank/DDBJ whole genome shotgun (WGS) entry which is preliminary data.</text>
</comment>
<evidence type="ECO:0000256" key="5">
    <source>
        <dbReference type="ARBA" id="ARBA00023110"/>
    </source>
</evidence>
<dbReference type="Pfam" id="PF00254">
    <property type="entry name" value="FKBP_C"/>
    <property type="match status" value="2"/>
</dbReference>
<feature type="domain" description="PPIase FKBP-type" evidence="11">
    <location>
        <begin position="163"/>
        <end position="249"/>
    </location>
</feature>
<feature type="repeat" description="TPR" evidence="9">
    <location>
        <begin position="315"/>
        <end position="348"/>
    </location>
</feature>
<evidence type="ECO:0000256" key="4">
    <source>
        <dbReference type="ARBA" id="ARBA00022803"/>
    </source>
</evidence>
<reference evidence="12 13" key="1">
    <citation type="submission" date="2021-06" db="EMBL/GenBank/DDBJ databases">
        <authorList>
            <person name="Palmer J.M."/>
        </authorList>
    </citation>
    <scope>NUCLEOTIDE SEQUENCE [LARGE SCALE GENOMIC DNA]</scope>
    <source>
        <strain evidence="12 13">CL_MEX2019</strain>
        <tissue evidence="12">Muscle</tissue>
    </source>
</reference>
<feature type="compositionally biased region" description="Basic and acidic residues" evidence="10">
    <location>
        <begin position="442"/>
        <end position="453"/>
    </location>
</feature>
<evidence type="ECO:0000313" key="13">
    <source>
        <dbReference type="Proteomes" id="UP001352852"/>
    </source>
</evidence>
<dbReference type="PROSITE" id="PS50059">
    <property type="entry name" value="FKBP_PPIASE"/>
    <property type="match status" value="2"/>
</dbReference>
<evidence type="ECO:0000259" key="11">
    <source>
        <dbReference type="PROSITE" id="PS50059"/>
    </source>
</evidence>
<evidence type="ECO:0000256" key="2">
    <source>
        <dbReference type="ARBA" id="ARBA00013194"/>
    </source>
</evidence>
<dbReference type="InterPro" id="IPR046357">
    <property type="entry name" value="PPIase_dom_sf"/>
</dbReference>
<evidence type="ECO:0000256" key="3">
    <source>
        <dbReference type="ARBA" id="ARBA00022737"/>
    </source>
</evidence>
<dbReference type="InterPro" id="IPR050754">
    <property type="entry name" value="FKBP4/5/8-like"/>
</dbReference>
<feature type="compositionally biased region" description="Polar residues" evidence="10">
    <location>
        <begin position="1"/>
        <end position="10"/>
    </location>
</feature>